<evidence type="ECO:0000313" key="6">
    <source>
        <dbReference type="Proteomes" id="UP000235145"/>
    </source>
</evidence>
<dbReference type="AlphaFoldDB" id="A0A9R1X2X2"/>
<dbReference type="InterPro" id="IPR000504">
    <property type="entry name" value="RRM_dom"/>
</dbReference>
<dbReference type="Gene3D" id="3.30.70.330">
    <property type="match status" value="1"/>
</dbReference>
<feature type="signal peptide" evidence="3">
    <location>
        <begin position="1"/>
        <end position="23"/>
    </location>
</feature>
<organism evidence="5 6">
    <name type="scientific">Lactuca sativa</name>
    <name type="common">Garden lettuce</name>
    <dbReference type="NCBI Taxonomy" id="4236"/>
    <lineage>
        <taxon>Eukaryota</taxon>
        <taxon>Viridiplantae</taxon>
        <taxon>Streptophyta</taxon>
        <taxon>Embryophyta</taxon>
        <taxon>Tracheophyta</taxon>
        <taxon>Spermatophyta</taxon>
        <taxon>Magnoliopsida</taxon>
        <taxon>eudicotyledons</taxon>
        <taxon>Gunneridae</taxon>
        <taxon>Pentapetalae</taxon>
        <taxon>asterids</taxon>
        <taxon>campanulids</taxon>
        <taxon>Asterales</taxon>
        <taxon>Asteraceae</taxon>
        <taxon>Cichorioideae</taxon>
        <taxon>Cichorieae</taxon>
        <taxon>Lactucinae</taxon>
        <taxon>Lactuca</taxon>
    </lineage>
</organism>
<evidence type="ECO:0000256" key="1">
    <source>
        <dbReference type="ARBA" id="ARBA00022884"/>
    </source>
</evidence>
<dbReference type="PANTHER" id="PTHR19965">
    <property type="entry name" value="RNA AND EXPORT FACTOR BINDING PROTEIN"/>
    <property type="match status" value="1"/>
</dbReference>
<comment type="caution">
    <text evidence="5">The sequence shown here is derived from an EMBL/GenBank/DDBJ whole genome shotgun (WGS) entry which is preliminary data.</text>
</comment>
<dbReference type="Pfam" id="PF00076">
    <property type="entry name" value="RRM_1"/>
    <property type="match status" value="1"/>
</dbReference>
<feature type="chain" id="PRO_5040211967" description="RRM domain-containing protein" evidence="3">
    <location>
        <begin position="24"/>
        <end position="222"/>
    </location>
</feature>
<gene>
    <name evidence="5" type="ORF">LSAT_V11C700368660</name>
</gene>
<dbReference type="PANTHER" id="PTHR19965:SF99">
    <property type="entry name" value="RNA-BINDING (RRM_RBD_RNP MOTIFS) FAMILY PROTEIN-RELATED"/>
    <property type="match status" value="1"/>
</dbReference>
<dbReference type="GO" id="GO:0003723">
    <property type="term" value="F:RNA binding"/>
    <property type="evidence" value="ECO:0007669"/>
    <property type="project" value="UniProtKB-KW"/>
</dbReference>
<evidence type="ECO:0000256" key="2">
    <source>
        <dbReference type="SAM" id="MobiDB-lite"/>
    </source>
</evidence>
<keyword evidence="6" id="KW-1185">Reference proteome</keyword>
<feature type="region of interest" description="Disordered" evidence="2">
    <location>
        <begin position="40"/>
        <end position="73"/>
    </location>
</feature>
<dbReference type="InterPro" id="IPR051229">
    <property type="entry name" value="ALYREF_mRNA_export"/>
</dbReference>
<reference evidence="5 6" key="1">
    <citation type="journal article" date="2017" name="Nat. Commun.">
        <title>Genome assembly with in vitro proximity ligation data and whole-genome triplication in lettuce.</title>
        <authorList>
            <person name="Reyes-Chin-Wo S."/>
            <person name="Wang Z."/>
            <person name="Yang X."/>
            <person name="Kozik A."/>
            <person name="Arikit S."/>
            <person name="Song C."/>
            <person name="Xia L."/>
            <person name="Froenicke L."/>
            <person name="Lavelle D.O."/>
            <person name="Truco M.J."/>
            <person name="Xia R."/>
            <person name="Zhu S."/>
            <person name="Xu C."/>
            <person name="Xu H."/>
            <person name="Xu X."/>
            <person name="Cox K."/>
            <person name="Korf I."/>
            <person name="Meyers B.C."/>
            <person name="Michelmore R.W."/>
        </authorList>
    </citation>
    <scope>NUCLEOTIDE SEQUENCE [LARGE SCALE GENOMIC DNA]</scope>
    <source>
        <strain evidence="6">cv. Salinas</strain>
        <tissue evidence="5">Seedlings</tissue>
    </source>
</reference>
<keyword evidence="1" id="KW-0694">RNA-binding</keyword>
<name>A0A9R1X2X2_LACSA</name>
<dbReference type="InterPro" id="IPR012677">
    <property type="entry name" value="Nucleotide-bd_a/b_plait_sf"/>
</dbReference>
<evidence type="ECO:0000313" key="5">
    <source>
        <dbReference type="EMBL" id="KAJ0197196.1"/>
    </source>
</evidence>
<sequence>MNKQLHFLIQLLDFVDSYTIASAADPVSRTKIYLKTIRDRGRGRAHGGGGGRGQGRSFGGGRPTGPPRRGPLVSFRRPKMSTWQQGLFEESLKAVGFDNGARLNVSNLDIGVTNEDFRELFSEIGELKRYAIHYDKNGRPSLRCCLLEEVNKTEPSTNQTYEAFLYFVDNGRFSVDGVLFDNPVTPSAAFRKGKPLIISFEGAIGEFPGCSDSTYRGLCKQQ</sequence>
<keyword evidence="3" id="KW-0732">Signal</keyword>
<dbReference type="InterPro" id="IPR035979">
    <property type="entry name" value="RBD_domain_sf"/>
</dbReference>
<dbReference type="SUPFAM" id="SSF54928">
    <property type="entry name" value="RNA-binding domain, RBD"/>
    <property type="match status" value="1"/>
</dbReference>
<proteinExistence type="predicted"/>
<dbReference type="EMBL" id="NBSK02000007">
    <property type="protein sequence ID" value="KAJ0197196.1"/>
    <property type="molecule type" value="Genomic_DNA"/>
</dbReference>
<accession>A0A9R1X2X2</accession>
<protein>
    <recommendedName>
        <fullName evidence="4">RRM domain-containing protein</fullName>
    </recommendedName>
</protein>
<feature type="domain" description="RRM" evidence="4">
    <location>
        <begin position="105"/>
        <end position="144"/>
    </location>
</feature>
<evidence type="ECO:0000256" key="3">
    <source>
        <dbReference type="SAM" id="SignalP"/>
    </source>
</evidence>
<dbReference type="Proteomes" id="UP000235145">
    <property type="component" value="Unassembled WGS sequence"/>
</dbReference>
<feature type="compositionally biased region" description="Gly residues" evidence="2">
    <location>
        <begin position="46"/>
        <end position="63"/>
    </location>
</feature>
<evidence type="ECO:0000259" key="4">
    <source>
        <dbReference type="Pfam" id="PF00076"/>
    </source>
</evidence>